<organism evidence="1 2">
    <name type="scientific">Candidatus Kaiserbacteria bacterium CG10_big_fil_rev_8_21_14_0_10_56_12</name>
    <dbReference type="NCBI Taxonomy" id="1974611"/>
    <lineage>
        <taxon>Bacteria</taxon>
        <taxon>Candidatus Kaiseribacteriota</taxon>
    </lineage>
</organism>
<name>A0A2H0U972_9BACT</name>
<reference evidence="2" key="1">
    <citation type="submission" date="2017-09" db="EMBL/GenBank/DDBJ databases">
        <title>Depth-based differentiation of microbial function through sediment-hosted aquifers and enrichment of novel symbionts in the deep terrestrial subsurface.</title>
        <authorList>
            <person name="Probst A.J."/>
            <person name="Ladd B."/>
            <person name="Jarett J.K."/>
            <person name="Geller-Mcgrath D.E."/>
            <person name="Sieber C.M.K."/>
            <person name="Emerson J.B."/>
            <person name="Anantharaman K."/>
            <person name="Thomas B.C."/>
            <person name="Malmstrom R."/>
            <person name="Stieglmeier M."/>
            <person name="Klingl A."/>
            <person name="Woyke T."/>
            <person name="Ryan C.M."/>
            <person name="Banfield J.F."/>
        </authorList>
    </citation>
    <scope>NUCLEOTIDE SEQUENCE [LARGE SCALE GENOMIC DNA]</scope>
</reference>
<evidence type="ECO:0000313" key="1">
    <source>
        <dbReference type="EMBL" id="PIR82968.1"/>
    </source>
</evidence>
<dbReference type="InterPro" id="IPR043722">
    <property type="entry name" value="DUF5663"/>
</dbReference>
<gene>
    <name evidence="1" type="ORF">COU19_03085</name>
</gene>
<dbReference type="Pfam" id="PF18908">
    <property type="entry name" value="DUF5663"/>
    <property type="match status" value="1"/>
</dbReference>
<dbReference type="EMBL" id="PFBL01000023">
    <property type="protein sequence ID" value="PIR82968.1"/>
    <property type="molecule type" value="Genomic_DNA"/>
</dbReference>
<sequence>MQDELSKQIATDLGISDLPVEKQQELIAEFGQQALQAATASVLEKLSEPLREEFLKLSEAGDAEGLKKLLDKEVPDHDEIAKKTVAEEVERFKSFGSE</sequence>
<accession>A0A2H0U972</accession>
<dbReference type="AlphaFoldDB" id="A0A2H0U972"/>
<protein>
    <submittedName>
        <fullName evidence="1">Uncharacterized protein</fullName>
    </submittedName>
</protein>
<comment type="caution">
    <text evidence="1">The sequence shown here is derived from an EMBL/GenBank/DDBJ whole genome shotgun (WGS) entry which is preliminary data.</text>
</comment>
<proteinExistence type="predicted"/>
<dbReference type="Proteomes" id="UP000230179">
    <property type="component" value="Unassembled WGS sequence"/>
</dbReference>
<evidence type="ECO:0000313" key="2">
    <source>
        <dbReference type="Proteomes" id="UP000230179"/>
    </source>
</evidence>